<organism evidence="2 3">
    <name type="scientific">Olea europaea subsp. europaea</name>
    <dbReference type="NCBI Taxonomy" id="158383"/>
    <lineage>
        <taxon>Eukaryota</taxon>
        <taxon>Viridiplantae</taxon>
        <taxon>Streptophyta</taxon>
        <taxon>Embryophyta</taxon>
        <taxon>Tracheophyta</taxon>
        <taxon>Spermatophyta</taxon>
        <taxon>Magnoliopsida</taxon>
        <taxon>eudicotyledons</taxon>
        <taxon>Gunneridae</taxon>
        <taxon>Pentapetalae</taxon>
        <taxon>asterids</taxon>
        <taxon>lamiids</taxon>
        <taxon>Lamiales</taxon>
        <taxon>Oleaceae</taxon>
        <taxon>Oleeae</taxon>
        <taxon>Olea</taxon>
    </lineage>
</organism>
<accession>A0A8S0Q6P0</accession>
<dbReference type="InterPro" id="IPR004252">
    <property type="entry name" value="Probable_transposase_24"/>
</dbReference>
<dbReference type="EMBL" id="CACTIH010000640">
    <property type="protein sequence ID" value="CAA2961839.1"/>
    <property type="molecule type" value="Genomic_DNA"/>
</dbReference>
<name>A0A8S0Q6P0_OLEEU</name>
<evidence type="ECO:0000313" key="2">
    <source>
        <dbReference type="EMBL" id="CAA2961839.1"/>
    </source>
</evidence>
<keyword evidence="3" id="KW-1185">Reference proteome</keyword>
<gene>
    <name evidence="2" type="ORF">OLEA9_A073211</name>
</gene>
<dbReference type="Proteomes" id="UP000594638">
    <property type="component" value="Unassembled WGS sequence"/>
</dbReference>
<dbReference type="AlphaFoldDB" id="A0A8S0Q6P0"/>
<comment type="caution">
    <text evidence="2">The sequence shown here is derived from an EMBL/GenBank/DDBJ whole genome shotgun (WGS) entry which is preliminary data.</text>
</comment>
<dbReference type="OrthoDB" id="1729877at2759"/>
<sequence>MLDRGIDQWVELCNHFNSDKFKKASSTNIVNRSKKKYNHRTGSRPFSYIVEEMAEEDGSKFLKVDTFEFAYTGKNKRWTYNVAKAQHDEMLVKEYEYLVQKAKEHQLPKDIPLEEIPVDDPDAGINIMMFVLGTKPGHQIRGLGDGRIRDIRTSSSNLCGKVPVFVVPPFTPLSIENNADEDDDAIEDEENNFGDD</sequence>
<evidence type="ECO:0000256" key="1">
    <source>
        <dbReference type="SAM" id="MobiDB-lite"/>
    </source>
</evidence>
<evidence type="ECO:0000313" key="3">
    <source>
        <dbReference type="Proteomes" id="UP000594638"/>
    </source>
</evidence>
<dbReference type="Gramene" id="OE9A073211T1">
    <property type="protein sequence ID" value="OE9A073211C1"/>
    <property type="gene ID" value="OE9A073211"/>
</dbReference>
<dbReference type="Pfam" id="PF03004">
    <property type="entry name" value="Transposase_24"/>
    <property type="match status" value="1"/>
</dbReference>
<reference evidence="2 3" key="1">
    <citation type="submission" date="2019-12" db="EMBL/GenBank/DDBJ databases">
        <authorList>
            <person name="Alioto T."/>
            <person name="Alioto T."/>
            <person name="Gomez Garrido J."/>
        </authorList>
    </citation>
    <scope>NUCLEOTIDE SEQUENCE [LARGE SCALE GENOMIC DNA]</scope>
</reference>
<feature type="region of interest" description="Disordered" evidence="1">
    <location>
        <begin position="176"/>
        <end position="196"/>
    </location>
</feature>
<feature type="compositionally biased region" description="Acidic residues" evidence="1">
    <location>
        <begin position="178"/>
        <end position="196"/>
    </location>
</feature>
<proteinExistence type="predicted"/>
<protein>
    <submittedName>
        <fullName evidence="2">F-box protein At5g62510</fullName>
    </submittedName>
</protein>